<dbReference type="Pfam" id="PF13561">
    <property type="entry name" value="adh_short_C2"/>
    <property type="match status" value="1"/>
</dbReference>
<dbReference type="Proteomes" id="UP000308530">
    <property type="component" value="Plasmid pPRADMK78_01"/>
</dbReference>
<gene>
    <name evidence="2" type="ORF">FE840_019070</name>
</gene>
<evidence type="ECO:0000256" key="1">
    <source>
        <dbReference type="ARBA" id="ARBA00006484"/>
    </source>
</evidence>
<evidence type="ECO:0000313" key="2">
    <source>
        <dbReference type="EMBL" id="QLF71731.1"/>
    </source>
</evidence>
<dbReference type="SUPFAM" id="SSF51735">
    <property type="entry name" value="NAD(P)-binding Rossmann-fold domains"/>
    <property type="match status" value="1"/>
</dbReference>
<sequence>MMGEGEDRVAVVTGGSSGIGLSVCETLLSKGYKVAFFGKKTEHVADALEHLILRHGVANVMGRSLDVSLASQVETFFEEVTACWHAPDTLVCSAGISPKAALGPDDCIDLDLEQWQRVLAVNLTGVMLCCRQVSAPMIASGFGRIIMVGSIAGRTQPKIAGTAYCATKSALSGLMRSLMVQTAGHGITVNLVAPGRIVTPMTGPIDHPVNQAAIGRIPVGRLGQPGDIAHAIAFLASRKAGFINGAVIDVNGGEFSPP</sequence>
<protein>
    <submittedName>
        <fullName evidence="2">SDR family oxidoreductase</fullName>
    </submittedName>
</protein>
<dbReference type="EMBL" id="CP058351">
    <property type="protein sequence ID" value="QLF71731.1"/>
    <property type="molecule type" value="Genomic_DNA"/>
</dbReference>
<dbReference type="PANTHER" id="PTHR42760">
    <property type="entry name" value="SHORT-CHAIN DEHYDROGENASES/REDUCTASES FAMILY MEMBER"/>
    <property type="match status" value="1"/>
</dbReference>
<proteinExistence type="inferred from homology"/>
<dbReference type="PROSITE" id="PS00061">
    <property type="entry name" value="ADH_SHORT"/>
    <property type="match status" value="1"/>
</dbReference>
<dbReference type="PANTHER" id="PTHR42760:SF129">
    <property type="entry name" value="OXIDOREDUCTASE"/>
    <property type="match status" value="1"/>
</dbReference>
<reference evidence="2 3" key="1">
    <citation type="submission" date="2020-06" db="EMBL/GenBank/DDBJ databases">
        <title>Genome sequence of Rhizobium sp strain ADMK78.</title>
        <authorList>
            <person name="Rahi P."/>
        </authorList>
    </citation>
    <scope>NUCLEOTIDE SEQUENCE [LARGE SCALE GENOMIC DNA]</scope>
    <source>
        <strain evidence="2 3">ADMK78</strain>
        <plasmid evidence="2 3">pPRADMK78_01</plasmid>
    </source>
</reference>
<dbReference type="InterPro" id="IPR020904">
    <property type="entry name" value="Sc_DH/Rdtase_CS"/>
</dbReference>
<name>A0ABX6QTX3_9HYPH</name>
<dbReference type="PRINTS" id="PR00081">
    <property type="entry name" value="GDHRDH"/>
</dbReference>
<accession>A0ABX6QTX3</accession>
<evidence type="ECO:0000313" key="3">
    <source>
        <dbReference type="Proteomes" id="UP000308530"/>
    </source>
</evidence>
<comment type="similarity">
    <text evidence="1">Belongs to the short-chain dehydrogenases/reductases (SDR) family.</text>
</comment>
<geneLocation type="plasmid" evidence="2 3">
    <name>pPRADMK78_01</name>
</geneLocation>
<dbReference type="NCBIfam" id="NF009466">
    <property type="entry name" value="PRK12826.1-2"/>
    <property type="match status" value="1"/>
</dbReference>
<dbReference type="InterPro" id="IPR002347">
    <property type="entry name" value="SDR_fam"/>
</dbReference>
<dbReference type="RefSeq" id="WP_138289224.1">
    <property type="nucleotide sequence ID" value="NZ_CP058351.1"/>
</dbReference>
<dbReference type="Gene3D" id="3.40.50.720">
    <property type="entry name" value="NAD(P)-binding Rossmann-like Domain"/>
    <property type="match status" value="1"/>
</dbReference>
<organism evidence="2 3">
    <name type="scientific">Peteryoungia desertarenae</name>
    <dbReference type="NCBI Taxonomy" id="1813451"/>
    <lineage>
        <taxon>Bacteria</taxon>
        <taxon>Pseudomonadati</taxon>
        <taxon>Pseudomonadota</taxon>
        <taxon>Alphaproteobacteria</taxon>
        <taxon>Hyphomicrobiales</taxon>
        <taxon>Rhizobiaceae</taxon>
        <taxon>Peteryoungia</taxon>
    </lineage>
</organism>
<keyword evidence="2" id="KW-0614">Plasmid</keyword>
<keyword evidence="3" id="KW-1185">Reference proteome</keyword>
<dbReference type="InterPro" id="IPR036291">
    <property type="entry name" value="NAD(P)-bd_dom_sf"/>
</dbReference>